<dbReference type="SUPFAM" id="SSF53300">
    <property type="entry name" value="vWA-like"/>
    <property type="match status" value="3"/>
</dbReference>
<accession>A0AAE2D923</accession>
<dbReference type="PANTHER" id="PTHR46478:SF1">
    <property type="entry name" value="VON WILLEBRAND FACTOR A DOMAIN-CONTAINING PROTEIN 3A"/>
    <property type="match status" value="1"/>
</dbReference>
<protein>
    <recommendedName>
        <fullName evidence="3">UBC core domain-containing protein</fullName>
    </recommendedName>
</protein>
<reference evidence="4" key="1">
    <citation type="submission" date="2022-04" db="EMBL/GenBank/DDBJ databases">
        <authorList>
            <person name="Xu L."/>
            <person name="Lv Z."/>
        </authorList>
    </citation>
    <scope>NUCLEOTIDE SEQUENCE</scope>
    <source>
        <strain evidence="4">LV_2022a</strain>
    </source>
</reference>
<dbReference type="CDD" id="cd23807">
    <property type="entry name" value="UEV_UBE2V"/>
    <property type="match status" value="1"/>
</dbReference>
<dbReference type="CDD" id="cd00198">
    <property type="entry name" value="vWFA"/>
    <property type="match status" value="1"/>
</dbReference>
<dbReference type="Gene3D" id="3.10.110.10">
    <property type="entry name" value="Ubiquitin Conjugating Enzyme"/>
    <property type="match status" value="1"/>
</dbReference>
<dbReference type="InterPro" id="IPR016135">
    <property type="entry name" value="UBQ-conjugating_enzyme/RWD"/>
</dbReference>
<organism evidence="4 5">
    <name type="scientific">Schistosoma mekongi</name>
    <name type="common">Parasitic worm</name>
    <dbReference type="NCBI Taxonomy" id="38744"/>
    <lineage>
        <taxon>Eukaryota</taxon>
        <taxon>Metazoa</taxon>
        <taxon>Spiralia</taxon>
        <taxon>Lophotrochozoa</taxon>
        <taxon>Platyhelminthes</taxon>
        <taxon>Trematoda</taxon>
        <taxon>Digenea</taxon>
        <taxon>Strigeidida</taxon>
        <taxon>Schistosomatoidea</taxon>
        <taxon>Schistosomatidae</taxon>
        <taxon>Schistosoma</taxon>
    </lineage>
</organism>
<dbReference type="Pfam" id="PF13768">
    <property type="entry name" value="VWA_3"/>
    <property type="match status" value="2"/>
</dbReference>
<dbReference type="InterPro" id="IPR002035">
    <property type="entry name" value="VWF_A"/>
</dbReference>
<feature type="compositionally biased region" description="Polar residues" evidence="2">
    <location>
        <begin position="16"/>
        <end position="29"/>
    </location>
</feature>
<gene>
    <name evidence="4" type="ORF">MN116_001105</name>
</gene>
<feature type="region of interest" description="Disordered" evidence="2">
    <location>
        <begin position="1"/>
        <end position="44"/>
    </location>
</feature>
<evidence type="ECO:0000256" key="2">
    <source>
        <dbReference type="SAM" id="MobiDB-lite"/>
    </source>
</evidence>
<dbReference type="InterPro" id="IPR036465">
    <property type="entry name" value="vWFA_dom_sf"/>
</dbReference>
<dbReference type="FunFam" id="3.10.110.10:FF:000026">
    <property type="entry name" value="Ubiquitin-conjugating enzyme E2 variant"/>
    <property type="match status" value="1"/>
</dbReference>
<sequence>MSESQAEGLNLFFHDQANQNNHTVRSTSPQKEKPKWNSKFNTNLHAPASHDDQFIRTKLDHYYALDEIRSKNIRAEEPVKQSTTEWLENHGLQAKHLTLGDFISMGGIPESLIKKYKGNPNLLLDHVVNEFKQNPPSYLEYEPKKVNEFECALHESIYTYANRIKWLLQGTRKVFGLIRGENIGLLLDSSDANLGFNRDKQFKQHLIELINEQLTVDKLKTLYVASYGTNVNALWPYPMCVNTRVINELKHFIREQLISSGGSNLLSGIKHMIMFGRKQLDVIIIICGSYPDQPVIFIQQYLEQLFAGFTSPRLHLVAYDCNNPKTNQLLAQLATIKDNYIYHCYLSENESAVYTSNEIARILNEISDAQKVLEAVSHLRQEMESSSTFTQKDVDETNMVSNALCDSPIYYLPQPTDSNLLHGKLKLDHLDRQCYRQWKPFQPTSSQVWLHKHGLKARKLNLFQILAPNAYSQVVGYVPSIQRSVSAQIHEKCMVQVRWLDGSIKNVHVDLNELHKYQRDITNLVGLLEKRIHWLTQKSRGYFGTLIEPNVIIVIDLSEYNTLYMVHIHYCLRRLLEEQVSTKSKFNLIIFGSDSKAYQVNLIDVNVNTLQASWDWFKTHNCNGSRNLLSALRLVFESRSEKDLVESQLGIYIFTSGIPDQNSVVISSYLEAKRCTFINAHVHVALYHVDDNITNERLPCRYSSATETANSLREISHSTPNGRFHWFRENGIIESDDIHVLLDEINEALSYLKQAQLLISTVKDQRDESKADQNKCDKSLVSRSTSTANQLVTGWDSVNQIEPRLNLLTLARKEAIQTKIKNATSDNDPYLKALTWYQEIDNTDKARPNSMKDTISGRKKSNIQIKQFNCQIPTYEEKLTSREWLLKYSIRSLGLNLTRLTSGMDCRHEMSFVNSTRTMVHARYCSGLFPLVNVAGTLRHLQYTLDELQAFEKEVIKALKRYVKRYEWLTTGSRKYFGLIREECIVILIDTSGSMDTHMKEIKTYLKLLIWEQLHKNKVFFNLISFNSTLLEWQVSGVVMADEMYCHDAIAWIDQLKAMGGTCTGEAILCGLNHLQIINSWKTTEMYDVNFNEMSKGIYLITDGKPDISCSSLIKRIDEVWKLNLESNTNLQSAQKTNSSKSLNRITSRNNKVKHPKSKLIQIQKYPPIHTISYTKDETSLVFLKKLSKLTNGRFHLPLNMVSTTNVLLDYLLQSTSEIDTNRNGVSTHQKDILSFPCIDSDDIRLIQKEIRTVYRTLNCLKYYKDVYKETKLFKKVPLNTKHNTLESSSELTCVVILDSEKAGYRMAAPNNDTKGEKVCVPRNFYLLDELEQGQKGSQEGSISWGLENMGDATLTKWNGMILGPTRTPFENRIYDLRIECGPKYPDMPPTVRFVTKIRMHGVNENTGELDPRMFATLSNWTRGYCIRHVLLDVRKKMSASENSRLAQPPENSTF</sequence>
<keyword evidence="5" id="KW-1185">Reference proteome</keyword>
<dbReference type="SUPFAM" id="SSF54495">
    <property type="entry name" value="UBC-like"/>
    <property type="match status" value="1"/>
</dbReference>
<evidence type="ECO:0000256" key="1">
    <source>
        <dbReference type="ARBA" id="ARBA00022786"/>
    </source>
</evidence>
<dbReference type="SMART" id="SM00212">
    <property type="entry name" value="UBCc"/>
    <property type="match status" value="1"/>
</dbReference>
<dbReference type="Gene3D" id="3.40.50.410">
    <property type="entry name" value="von Willebrand factor, type A domain"/>
    <property type="match status" value="1"/>
</dbReference>
<proteinExistence type="predicted"/>
<dbReference type="Pfam" id="PF00179">
    <property type="entry name" value="UQ_con"/>
    <property type="match status" value="1"/>
</dbReference>
<dbReference type="InterPro" id="IPR000608">
    <property type="entry name" value="UBC"/>
</dbReference>
<reference evidence="4" key="2">
    <citation type="journal article" date="2023" name="Infect Dis Poverty">
        <title>Chromosome-scale genome of the human blood fluke Schistosoma mekongi and its implications for public health.</title>
        <authorList>
            <person name="Zhou M."/>
            <person name="Xu L."/>
            <person name="Xu D."/>
            <person name="Chen W."/>
            <person name="Khan J."/>
            <person name="Hu Y."/>
            <person name="Huang H."/>
            <person name="Wei H."/>
            <person name="Zhang Y."/>
            <person name="Chusongsang P."/>
            <person name="Tanasarnprasert K."/>
            <person name="Hu X."/>
            <person name="Limpanont Y."/>
            <person name="Lv Z."/>
        </authorList>
    </citation>
    <scope>NUCLEOTIDE SEQUENCE</scope>
    <source>
        <strain evidence="4">LV_2022a</strain>
    </source>
</reference>
<keyword evidence="1" id="KW-0833">Ubl conjugation pathway</keyword>
<dbReference type="Pfam" id="PF00092">
    <property type="entry name" value="VWA"/>
    <property type="match status" value="1"/>
</dbReference>
<comment type="caution">
    <text evidence="4">The sequence shown here is derived from an EMBL/GenBank/DDBJ whole genome shotgun (WGS) entry which is preliminary data.</text>
</comment>
<feature type="domain" description="UBC core" evidence="3">
    <location>
        <begin position="1322"/>
        <end position="1455"/>
    </location>
</feature>
<dbReference type="Proteomes" id="UP001292079">
    <property type="component" value="Unassembled WGS sequence"/>
</dbReference>
<name>A0AAE2D923_SCHME</name>
<dbReference type="EMBL" id="JALJAT010000001">
    <property type="protein sequence ID" value="KAK4475856.1"/>
    <property type="molecule type" value="Genomic_DNA"/>
</dbReference>
<dbReference type="PROSITE" id="PS50127">
    <property type="entry name" value="UBC_2"/>
    <property type="match status" value="1"/>
</dbReference>
<evidence type="ECO:0000313" key="4">
    <source>
        <dbReference type="EMBL" id="KAK4475856.1"/>
    </source>
</evidence>
<dbReference type="PANTHER" id="PTHR46478">
    <property type="entry name" value="VON WILLEBRAND FACTOR A DOMAIN-CONTAINING PROTEIN 3A"/>
    <property type="match status" value="1"/>
</dbReference>
<evidence type="ECO:0000259" key="3">
    <source>
        <dbReference type="PROSITE" id="PS50127"/>
    </source>
</evidence>
<evidence type="ECO:0000313" key="5">
    <source>
        <dbReference type="Proteomes" id="UP001292079"/>
    </source>
</evidence>